<reference evidence="4 5" key="1">
    <citation type="submission" date="2018-02" db="EMBL/GenBank/DDBJ databases">
        <authorList>
            <person name="Machado R.A."/>
        </authorList>
    </citation>
    <scope>NUCLEOTIDE SEQUENCE [LARGE SCALE GENOMIC DNA]</scope>
    <source>
        <strain evidence="4 5">T327</strain>
    </source>
</reference>
<gene>
    <name evidence="4" type="ORF">C5471_04755</name>
</gene>
<keyword evidence="1" id="KW-0328">Glycosyltransferase</keyword>
<evidence type="ECO:0000256" key="2">
    <source>
        <dbReference type="ARBA" id="ARBA00022679"/>
    </source>
</evidence>
<dbReference type="Pfam" id="PF00535">
    <property type="entry name" value="Glycos_transf_2"/>
    <property type="match status" value="1"/>
</dbReference>
<feature type="domain" description="Glycosyltransferase 2-like" evidence="3">
    <location>
        <begin position="40"/>
        <end position="168"/>
    </location>
</feature>
<dbReference type="GO" id="GO:0016740">
    <property type="term" value="F:transferase activity"/>
    <property type="evidence" value="ECO:0007669"/>
    <property type="project" value="UniProtKB-KW"/>
</dbReference>
<dbReference type="InterPro" id="IPR029044">
    <property type="entry name" value="Nucleotide-diphossugar_trans"/>
</dbReference>
<comment type="caution">
    <text evidence="4">The sequence shown here is derived from an EMBL/GenBank/DDBJ whole genome shotgun (WGS) entry which is preliminary data.</text>
</comment>
<dbReference type="PANTHER" id="PTHR22916:SF51">
    <property type="entry name" value="GLYCOSYLTRANSFERASE EPSH-RELATED"/>
    <property type="match status" value="1"/>
</dbReference>
<dbReference type="Proteomes" id="UP000697802">
    <property type="component" value="Unassembled WGS sequence"/>
</dbReference>
<accession>A0ABX0GE85</accession>
<evidence type="ECO:0000259" key="3">
    <source>
        <dbReference type="Pfam" id="PF00535"/>
    </source>
</evidence>
<evidence type="ECO:0000313" key="5">
    <source>
        <dbReference type="Proteomes" id="UP000697802"/>
    </source>
</evidence>
<evidence type="ECO:0000256" key="1">
    <source>
        <dbReference type="ARBA" id="ARBA00022676"/>
    </source>
</evidence>
<sequence>MALKILYGFRIVMRKRDIFIMKIKVINSLEGLNMFQFDITIIIPIFNDENNIVYFLDSISSQENINFEVIIINDGSTDNSLTAIKEYKKRDNRIRIFNQENSGVSIARNYGIKYALGEWILFIDSDDWLKPQILRKWLDQAVEQRLDVLIGNGVSFTEDPFSQENKRITRRQPYGRVLMGEEWIEYCVKCREWPHFVWLQLIKKELIINNQLKFKENTLHEDILWTINLSLIANRIGFCEELLYCYRHNLKSITRSREIKKLYHRADSYITVVDSIIKISKEIKGKNSLRRALNRHAIREVGSFFILYRKKIQDPALKRLLAKRFVNQIALRDLLSGVHNYHELWFIIRCKLILILNKLINWWL</sequence>
<name>A0ABX0GE85_9GAMM</name>
<keyword evidence="5" id="KW-1185">Reference proteome</keyword>
<keyword evidence="2 4" id="KW-0808">Transferase</keyword>
<dbReference type="EMBL" id="PUJU01000007">
    <property type="protein sequence ID" value="NHB87061.1"/>
    <property type="molecule type" value="Genomic_DNA"/>
</dbReference>
<dbReference type="Gene3D" id="3.90.550.10">
    <property type="entry name" value="Spore Coat Polysaccharide Biosynthesis Protein SpsA, Chain A"/>
    <property type="match status" value="1"/>
</dbReference>
<dbReference type="InterPro" id="IPR001173">
    <property type="entry name" value="Glyco_trans_2-like"/>
</dbReference>
<evidence type="ECO:0000313" key="4">
    <source>
        <dbReference type="EMBL" id="NHB87061.1"/>
    </source>
</evidence>
<proteinExistence type="predicted"/>
<protein>
    <submittedName>
        <fullName evidence="4">Glycosyl transferase</fullName>
    </submittedName>
</protein>
<organism evidence="4 5">
    <name type="scientific">Photorhabdus tasmaniensis</name>
    <dbReference type="NCBI Taxonomy" id="1004159"/>
    <lineage>
        <taxon>Bacteria</taxon>
        <taxon>Pseudomonadati</taxon>
        <taxon>Pseudomonadota</taxon>
        <taxon>Gammaproteobacteria</taxon>
        <taxon>Enterobacterales</taxon>
        <taxon>Morganellaceae</taxon>
        <taxon>Photorhabdus</taxon>
    </lineage>
</organism>
<dbReference type="SUPFAM" id="SSF53448">
    <property type="entry name" value="Nucleotide-diphospho-sugar transferases"/>
    <property type="match status" value="1"/>
</dbReference>
<dbReference type="PANTHER" id="PTHR22916">
    <property type="entry name" value="GLYCOSYLTRANSFERASE"/>
    <property type="match status" value="1"/>
</dbReference>
<dbReference type="CDD" id="cd00761">
    <property type="entry name" value="Glyco_tranf_GTA_type"/>
    <property type="match status" value="1"/>
</dbReference>